<name>A7APZ4_BABBO</name>
<protein>
    <submittedName>
        <fullName evidence="2">Uncharacterized protein</fullName>
    </submittedName>
</protein>
<dbReference type="GeneID" id="5480456"/>
<sequence length="456" mass="52552">MKHMKTNVLIFPLYRRCSFFLVVWYFVYCTKIVNRVTEAMDLMKNSCHSSLGHIGHNWPLGDHGNAIFFNYYRTSYNSIESRSRNNVIPNCRYRITFIGPMRNNGSLSRCYSGYRSSDDAQHVQSIAAKGSDAYKNHQPIVGGDIDSPPGILHSTDSPEIRQFTRDMWDQRVPLKEAVERLTLLDEVQPGHVMDNFMNPAHPNEYTKEKSQPNEEKLESESNLIHSEDSITHNPTNEDTSNTSKNESSVESCKVPGIRAPTEYIDEETFINETRGFNYNPTEEFESSDEEDSDDEYEVNYAALTSNEKELICTLLESKIKEPSAHKEIIEELSKANLEGMTEEECRGYFDRFERIGNVIMELSKTVNINPLETNWISIIDTRIRKFITNMKYKVASIRYTKHDIIVEIKDVITEDETDGLHKSLTEFIYYKAGIYICPRIKKLGLLLYTGTPDESE</sequence>
<evidence type="ECO:0000256" key="1">
    <source>
        <dbReference type="SAM" id="MobiDB-lite"/>
    </source>
</evidence>
<dbReference type="RefSeq" id="XP_001612196.1">
    <property type="nucleotide sequence ID" value="XM_001612146.1"/>
</dbReference>
<reference evidence="2 3" key="1">
    <citation type="journal article" date="2007" name="PLoS Pathog.">
        <title>Genome sequence of Babesia bovis and comparative analysis of apicomplexan hemoprotozoa.</title>
        <authorList>
            <person name="Brayton K.A."/>
            <person name="Lau A.O.T."/>
            <person name="Herndon D.R."/>
            <person name="Hannick L."/>
            <person name="Kappmeyer L.S."/>
            <person name="Berens S.J."/>
            <person name="Bidwell S.L."/>
            <person name="Brown W.C."/>
            <person name="Crabtree J."/>
            <person name="Fadrosh D."/>
            <person name="Feldblum T."/>
            <person name="Forberger H.A."/>
            <person name="Haas B.J."/>
            <person name="Howell J.M."/>
            <person name="Khouri H."/>
            <person name="Koo H."/>
            <person name="Mann D.J."/>
            <person name="Norimine J."/>
            <person name="Paulsen I.T."/>
            <person name="Radune D."/>
            <person name="Ren Q."/>
            <person name="Smith R.K. Jr."/>
            <person name="Suarez C.E."/>
            <person name="White O."/>
            <person name="Wortman J.R."/>
            <person name="Knowles D.P. Jr."/>
            <person name="McElwain T.F."/>
            <person name="Nene V.M."/>
        </authorList>
    </citation>
    <scope>NUCLEOTIDE SEQUENCE [LARGE SCALE GENOMIC DNA]</scope>
    <source>
        <strain evidence="2">T2Bo</strain>
    </source>
</reference>
<proteinExistence type="predicted"/>
<feature type="region of interest" description="Disordered" evidence="1">
    <location>
        <begin position="192"/>
        <end position="256"/>
    </location>
</feature>
<accession>A7APZ4</accession>
<reference evidence="3" key="2">
    <citation type="journal article" date="2020" name="Data Brief">
        <title>Transcriptome dataset of Babesia bovis life stages within vertebrate and invertebrate hosts.</title>
        <authorList>
            <person name="Ueti M.W."/>
            <person name="Johnson W.C."/>
            <person name="Kappmeyer L.S."/>
            <person name="Herndon D.R."/>
            <person name="Mousel M.R."/>
            <person name="Reif K.E."/>
            <person name="Taus N.S."/>
            <person name="Ifeonu O.O."/>
            <person name="Silva J.C."/>
            <person name="Suarez C.E."/>
            <person name="Brayton K.A."/>
        </authorList>
    </citation>
    <scope>NUCLEOTIDE SEQUENCE [LARGE SCALE GENOMIC DNA]</scope>
</reference>
<dbReference type="InParanoid" id="A7APZ4"/>
<dbReference type="VEuPathDB" id="PiroplasmaDB:BBOV_III010760"/>
<dbReference type="eggNOG" id="ENOG502QXF1">
    <property type="taxonomic scope" value="Eukaryota"/>
</dbReference>
<dbReference type="EMBL" id="AAXT01000001">
    <property type="protein sequence ID" value="EDO08628.1"/>
    <property type="molecule type" value="Genomic_DNA"/>
</dbReference>
<keyword evidence="3" id="KW-1185">Reference proteome</keyword>
<feature type="compositionally biased region" description="Polar residues" evidence="1">
    <location>
        <begin position="231"/>
        <end position="250"/>
    </location>
</feature>
<dbReference type="Proteomes" id="UP000002173">
    <property type="component" value="Unassembled WGS sequence"/>
</dbReference>
<gene>
    <name evidence="2" type="ORF">BBOV_III010760</name>
</gene>
<reference evidence="3" key="3">
    <citation type="journal article" date="2021" name="Int. J. Parasitol.">
        <title>Comparative analysis of gene expression between Babesia bovis blood stages and kinetes allowed by improved genome annotation.</title>
        <authorList>
            <person name="Ueti M.W."/>
            <person name="Johnson W.C."/>
            <person name="Kappmeyer L.S."/>
            <person name="Herndon D.R."/>
            <person name="Mousel M.R."/>
            <person name="Reif K.E."/>
            <person name="Taus N.S."/>
            <person name="Ifeonu O.O."/>
            <person name="Silva J.C."/>
            <person name="Suarez C.E."/>
            <person name="Brayton K.A."/>
        </authorList>
    </citation>
    <scope>NUCLEOTIDE SEQUENCE [LARGE SCALE GENOMIC DNA]</scope>
</reference>
<evidence type="ECO:0000313" key="3">
    <source>
        <dbReference type="Proteomes" id="UP000002173"/>
    </source>
</evidence>
<feature type="compositionally biased region" description="Basic and acidic residues" evidence="1">
    <location>
        <begin position="204"/>
        <end position="230"/>
    </location>
</feature>
<dbReference type="KEGG" id="bbo:BBOV_III010760"/>
<organism evidence="2 3">
    <name type="scientific">Babesia bovis</name>
    <dbReference type="NCBI Taxonomy" id="5865"/>
    <lineage>
        <taxon>Eukaryota</taxon>
        <taxon>Sar</taxon>
        <taxon>Alveolata</taxon>
        <taxon>Apicomplexa</taxon>
        <taxon>Aconoidasida</taxon>
        <taxon>Piroplasmida</taxon>
        <taxon>Babesiidae</taxon>
        <taxon>Babesia</taxon>
    </lineage>
</organism>
<comment type="caution">
    <text evidence="2">The sequence shown here is derived from an EMBL/GenBank/DDBJ whole genome shotgun (WGS) entry which is preliminary data.</text>
</comment>
<evidence type="ECO:0000313" key="2">
    <source>
        <dbReference type="EMBL" id="EDO08628.1"/>
    </source>
</evidence>
<dbReference type="AlphaFoldDB" id="A7APZ4"/>
<dbReference type="OMA" id="EDSITHN"/>